<dbReference type="Pfam" id="PF12843">
    <property type="entry name" value="QSregVF_b"/>
    <property type="match status" value="1"/>
</dbReference>
<dbReference type="RefSeq" id="WP_106140197.1">
    <property type="nucleotide sequence ID" value="NZ_PVTE01000027.1"/>
</dbReference>
<dbReference type="OrthoDB" id="9807855at2"/>
<evidence type="ECO:0008006" key="3">
    <source>
        <dbReference type="Google" id="ProtNLM"/>
    </source>
</evidence>
<organism evidence="1 2">
    <name type="scientific">Spirosoma oryzae</name>
    <dbReference type="NCBI Taxonomy" id="1469603"/>
    <lineage>
        <taxon>Bacteria</taxon>
        <taxon>Pseudomonadati</taxon>
        <taxon>Bacteroidota</taxon>
        <taxon>Cytophagia</taxon>
        <taxon>Cytophagales</taxon>
        <taxon>Cytophagaceae</taxon>
        <taxon>Spirosoma</taxon>
    </lineage>
</organism>
<dbReference type="AlphaFoldDB" id="A0A2T0S6S2"/>
<accession>A0A2T0S6S2</accession>
<sequence length="81" mass="9367">MTTDSPNGDPQLLLDLLHYPMPFGKYKGQLIRTLPVAYLEWFAQKGFPPGKLGQLLQTMYEIRINGLDYLLTELEKRQGKR</sequence>
<reference evidence="1 2" key="1">
    <citation type="submission" date="2018-03" db="EMBL/GenBank/DDBJ databases">
        <title>Genomic Encyclopedia of Archaeal and Bacterial Type Strains, Phase II (KMG-II): from individual species to whole genera.</title>
        <authorList>
            <person name="Goeker M."/>
        </authorList>
    </citation>
    <scope>NUCLEOTIDE SEQUENCE [LARGE SCALE GENOMIC DNA]</scope>
    <source>
        <strain evidence="1 2">DSM 28354</strain>
    </source>
</reference>
<keyword evidence="2" id="KW-1185">Reference proteome</keyword>
<dbReference type="Proteomes" id="UP000238375">
    <property type="component" value="Unassembled WGS sequence"/>
</dbReference>
<name>A0A2T0S6S2_9BACT</name>
<evidence type="ECO:0000313" key="1">
    <source>
        <dbReference type="EMBL" id="PRY29095.1"/>
    </source>
</evidence>
<dbReference type="EMBL" id="PVTE01000027">
    <property type="protein sequence ID" value="PRY29095.1"/>
    <property type="molecule type" value="Genomic_DNA"/>
</dbReference>
<dbReference type="InterPro" id="IPR024530">
    <property type="entry name" value="QSregVF_b"/>
</dbReference>
<gene>
    <name evidence="1" type="ORF">CLV58_12734</name>
</gene>
<proteinExistence type="predicted"/>
<comment type="caution">
    <text evidence="1">The sequence shown here is derived from an EMBL/GenBank/DDBJ whole genome shotgun (WGS) entry which is preliminary data.</text>
</comment>
<evidence type="ECO:0000313" key="2">
    <source>
        <dbReference type="Proteomes" id="UP000238375"/>
    </source>
</evidence>
<protein>
    <recommendedName>
        <fullName evidence="3">DUF3820 family protein</fullName>
    </recommendedName>
</protein>